<dbReference type="EMBL" id="SOBK01000006">
    <property type="protein sequence ID" value="TDT88341.1"/>
    <property type="molecule type" value="Genomic_DNA"/>
</dbReference>
<dbReference type="GO" id="GO:0000160">
    <property type="term" value="P:phosphorelay signal transduction system"/>
    <property type="evidence" value="ECO:0007669"/>
    <property type="project" value="InterPro"/>
</dbReference>
<dbReference type="Gene3D" id="3.40.50.2300">
    <property type="match status" value="1"/>
</dbReference>
<reference evidence="4 6" key="1">
    <citation type="journal article" date="2016" name="Front. Microbiol.">
        <title>Genome Sequence of the Piezophilic, Mesophilic Sulfate-Reducing Bacterium Desulfovibrio indicus J2T.</title>
        <authorList>
            <person name="Cao J."/>
            <person name="Maignien L."/>
            <person name="Shao Z."/>
            <person name="Alain K."/>
            <person name="Jebbar M."/>
        </authorList>
    </citation>
    <scope>NUCLEOTIDE SEQUENCE [LARGE SCALE GENOMIC DNA]</scope>
    <source>
        <strain evidence="4 6">J2</strain>
    </source>
</reference>
<keyword evidence="5" id="KW-0418">Kinase</keyword>
<dbReference type="OrthoDB" id="9800029at2"/>
<dbReference type="PANTHER" id="PTHR44591">
    <property type="entry name" value="STRESS RESPONSE REGULATOR PROTEIN 1"/>
    <property type="match status" value="1"/>
</dbReference>
<proteinExistence type="predicted"/>
<accession>A0A126QPQ8</accession>
<dbReference type="SUPFAM" id="SSF52172">
    <property type="entry name" value="CheY-like"/>
    <property type="match status" value="1"/>
</dbReference>
<evidence type="ECO:0000313" key="5">
    <source>
        <dbReference type="EMBL" id="TDT88341.1"/>
    </source>
</evidence>
<dbReference type="PROSITE" id="PS50110">
    <property type="entry name" value="RESPONSE_REGULATORY"/>
    <property type="match status" value="1"/>
</dbReference>
<evidence type="ECO:0000313" key="4">
    <source>
        <dbReference type="EMBL" id="AMK11799.1"/>
    </source>
</evidence>
<dbReference type="GO" id="GO:0016301">
    <property type="term" value="F:kinase activity"/>
    <property type="evidence" value="ECO:0007669"/>
    <property type="project" value="UniProtKB-KW"/>
</dbReference>
<keyword evidence="6" id="KW-1185">Reference proteome</keyword>
<dbReference type="AlphaFoldDB" id="A0A126QPQ8"/>
<dbReference type="InterPro" id="IPR011006">
    <property type="entry name" value="CheY-like_superfamily"/>
</dbReference>
<dbReference type="InterPro" id="IPR001789">
    <property type="entry name" value="Sig_transdc_resp-reg_receiver"/>
</dbReference>
<evidence type="ECO:0000256" key="2">
    <source>
        <dbReference type="PROSITE-ProRule" id="PRU00169"/>
    </source>
</evidence>
<keyword evidence="5" id="KW-0808">Transferase</keyword>
<dbReference type="Pfam" id="PF13189">
    <property type="entry name" value="Cytidylate_kin2"/>
    <property type="match status" value="1"/>
</dbReference>
<keyword evidence="1 2" id="KW-0597">Phosphoprotein</keyword>
<dbReference type="Proteomes" id="UP000295506">
    <property type="component" value="Unassembled WGS sequence"/>
</dbReference>
<feature type="domain" description="Response regulatory" evidence="3">
    <location>
        <begin position="376"/>
        <end position="489"/>
    </location>
</feature>
<dbReference type="RefSeq" id="WP_066804197.1">
    <property type="nucleotide sequence ID" value="NZ_CP014206.1"/>
</dbReference>
<name>A0A126QPQ8_9BACT</name>
<sequence length="498" mass="54336">MTAITVFNGLFCDAGPVLKHILDITGFRLVTDQEIIADAASLSGLDEKSMARAVFYGAAKGDSGLDREQVIGWLRFAMARKLSQEKNAVFSGFMALLPPPEIDNILRVCLISGMNDRLWIADRDKGYPEEEAKEIILADDMARCEWVMSVTECNDPWSPDLYDLVIPVGAVGIEQSARMVVEQLAAGVVQDSEATGVRLEDFLRNSEVEAALAGLGHHVSVSGTDGALTLTFESHERTLATVTRNVLDSVLEMDGVESAEIGLGANYCAFDVLGREGQPVLPRKSGPEKILSARDHALAGSVRAALAAQGHDIEVHCRGGAVSLAVNSHRKMLESVSRSLGEFVSAYPGVEGVEFGVGRMYHRPDGYGRVRRERAAVLLAADDRKFEPTLSNRLRNRANIGAYAVSDGKSMLKKVKEIKPDVMVLDAKRVRDADLLRRVRKSHPETEVLVISGVRSEMDRDAFMDSGAFAYLPKPVNTAALHQAIRAAREKSRSRMYA</sequence>
<dbReference type="PANTHER" id="PTHR44591:SF3">
    <property type="entry name" value="RESPONSE REGULATORY DOMAIN-CONTAINING PROTEIN"/>
    <property type="match status" value="1"/>
</dbReference>
<feature type="modified residue" description="4-aspartylphosphate" evidence="2">
    <location>
        <position position="426"/>
    </location>
</feature>
<evidence type="ECO:0000313" key="7">
    <source>
        <dbReference type="Proteomes" id="UP000295506"/>
    </source>
</evidence>
<gene>
    <name evidence="4" type="ORF">AWY79_12080</name>
    <name evidence="5" type="ORF">EDC59_106154</name>
</gene>
<dbReference type="InterPro" id="IPR050595">
    <property type="entry name" value="Bact_response_regulator"/>
</dbReference>
<protein>
    <submittedName>
        <fullName evidence="5">Cytidylate kinase-like protein</fullName>
    </submittedName>
</protein>
<dbReference type="Gene3D" id="3.40.50.300">
    <property type="entry name" value="P-loop containing nucleotide triphosphate hydrolases"/>
    <property type="match status" value="1"/>
</dbReference>
<evidence type="ECO:0000313" key="6">
    <source>
        <dbReference type="Proteomes" id="UP000055611"/>
    </source>
</evidence>
<dbReference type="InterPro" id="IPR027417">
    <property type="entry name" value="P-loop_NTPase"/>
</dbReference>
<evidence type="ECO:0000256" key="1">
    <source>
        <dbReference type="ARBA" id="ARBA00022553"/>
    </source>
</evidence>
<reference evidence="5 7" key="2">
    <citation type="submission" date="2019-03" db="EMBL/GenBank/DDBJ databases">
        <title>Genomic Encyclopedia of Type Strains, Phase IV (KMG-IV): sequencing the most valuable type-strain genomes for metagenomic binning, comparative biology and taxonomic classification.</title>
        <authorList>
            <person name="Goeker M."/>
        </authorList>
    </citation>
    <scope>NUCLEOTIDE SEQUENCE [LARGE SCALE GENOMIC DNA]</scope>
    <source>
        <strain evidence="5 7">DSM 101483</strain>
    </source>
</reference>
<dbReference type="Proteomes" id="UP000055611">
    <property type="component" value="Chromosome"/>
</dbReference>
<evidence type="ECO:0000259" key="3">
    <source>
        <dbReference type="PROSITE" id="PS50110"/>
    </source>
</evidence>
<dbReference type="SMART" id="SM00448">
    <property type="entry name" value="REC"/>
    <property type="match status" value="1"/>
</dbReference>
<dbReference type="Pfam" id="PF00072">
    <property type="entry name" value="Response_reg"/>
    <property type="match status" value="1"/>
</dbReference>
<organism evidence="5 7">
    <name type="scientific">Pseudodesulfovibrio indicus</name>
    <dbReference type="NCBI Taxonomy" id="1716143"/>
    <lineage>
        <taxon>Bacteria</taxon>
        <taxon>Pseudomonadati</taxon>
        <taxon>Thermodesulfobacteriota</taxon>
        <taxon>Desulfovibrionia</taxon>
        <taxon>Desulfovibrionales</taxon>
        <taxon>Desulfovibrionaceae</taxon>
    </lineage>
</organism>
<dbReference type="EMBL" id="CP014206">
    <property type="protein sequence ID" value="AMK11799.1"/>
    <property type="molecule type" value="Genomic_DNA"/>
</dbReference>
<dbReference type="KEGG" id="dej:AWY79_12080"/>